<evidence type="ECO:0000259" key="2">
    <source>
        <dbReference type="Pfam" id="PF20183"/>
    </source>
</evidence>
<proteinExistence type="predicted"/>
<dbReference type="EMBL" id="PUHP01001457">
    <property type="protein sequence ID" value="TQN65782.1"/>
    <property type="molecule type" value="Genomic_DNA"/>
</dbReference>
<dbReference type="Proteomes" id="UP000326340">
    <property type="component" value="Unassembled WGS sequence"/>
</dbReference>
<sequence length="524" mass="59587">MLLPLKPILENMEPTQSPTTRVPAWGTLPPELRLMILEALTRLPRGWAAHASVCKEWQAALEKDTFRRLKLRVSCLDNVETVISPQRSRLVRHVWLNIELRPYTCRNCHLTESYSWWCANNAVIRSAVRKLFAVLSRWPAADGAGLTLELSAQSPSDKEHYFKNLYFGGPGEDEDEDSEPDDRPGRGSPLSDDNPTEYLQQDIKHGWVGSRQVFAPDASAILRMFSEIDLGFREELPRVHAVTRFAIRRQCRRQFSPRTLGYLFDRLPRLRSLVYEPWKWYKRAPTYHYDDEYEKLIESHLPQSLKHLSIFEETNERYIALIREAFLPHGLGPDWVRTPSPAVGAALAERSLGLETLSATFIVEARDFFQSRRPDWVWEGLTSLVLTSRMLTSAANREDVTGLLRSAAAAALSMPRLHTMVLWNGIEGTACKFSYRAESGRASIAWRGTWDLGLEDEVVDAWGKVAHKRTGLDLGVIHEPRIVEHVDCHAHAIALLGLPGGVVDPISLLQMQREAVSSWREGRT</sequence>
<dbReference type="Pfam" id="PF20183">
    <property type="entry name" value="DUF6546"/>
    <property type="match status" value="1"/>
</dbReference>
<protein>
    <recommendedName>
        <fullName evidence="2">DUF6546 domain-containing protein</fullName>
    </recommendedName>
</protein>
<organism evidence="3 4">
    <name type="scientific">Colletotrichum shisoi</name>
    <dbReference type="NCBI Taxonomy" id="2078593"/>
    <lineage>
        <taxon>Eukaryota</taxon>
        <taxon>Fungi</taxon>
        <taxon>Dikarya</taxon>
        <taxon>Ascomycota</taxon>
        <taxon>Pezizomycotina</taxon>
        <taxon>Sordariomycetes</taxon>
        <taxon>Hypocreomycetidae</taxon>
        <taxon>Glomerellales</taxon>
        <taxon>Glomerellaceae</taxon>
        <taxon>Colletotrichum</taxon>
        <taxon>Colletotrichum destructivum species complex</taxon>
    </lineage>
</organism>
<accession>A0A5Q4BFR8</accession>
<name>A0A5Q4BFR8_9PEZI</name>
<evidence type="ECO:0000313" key="4">
    <source>
        <dbReference type="Proteomes" id="UP000326340"/>
    </source>
</evidence>
<dbReference type="InterPro" id="IPR046676">
    <property type="entry name" value="DUF6546"/>
</dbReference>
<dbReference type="OrthoDB" id="3728558at2759"/>
<dbReference type="SUPFAM" id="SSF81383">
    <property type="entry name" value="F-box domain"/>
    <property type="match status" value="1"/>
</dbReference>
<evidence type="ECO:0000256" key="1">
    <source>
        <dbReference type="SAM" id="MobiDB-lite"/>
    </source>
</evidence>
<feature type="domain" description="DUF6546" evidence="2">
    <location>
        <begin position="301"/>
        <end position="504"/>
    </location>
</feature>
<gene>
    <name evidence="3" type="ORF">CSHISOI_09630</name>
</gene>
<reference evidence="3 4" key="1">
    <citation type="journal article" date="2019" name="Sci. Rep.">
        <title>Colletotrichum shisoi sp. nov., an anthracnose pathogen of Perilla frutescens in Japan: molecular phylogenetic, morphological and genomic evidence.</title>
        <authorList>
            <person name="Gan P."/>
            <person name="Tsushima A."/>
            <person name="Hiroyama R."/>
            <person name="Narusaka M."/>
            <person name="Takano Y."/>
            <person name="Narusaka Y."/>
            <person name="Kawaradani M."/>
            <person name="Damm U."/>
            <person name="Shirasu K."/>
        </authorList>
    </citation>
    <scope>NUCLEOTIDE SEQUENCE [LARGE SCALE GENOMIC DNA]</scope>
    <source>
        <strain evidence="3 4">PG-2018a</strain>
    </source>
</reference>
<keyword evidence="4" id="KW-1185">Reference proteome</keyword>
<feature type="region of interest" description="Disordered" evidence="1">
    <location>
        <begin position="172"/>
        <end position="195"/>
    </location>
</feature>
<feature type="non-terminal residue" evidence="3">
    <location>
        <position position="524"/>
    </location>
</feature>
<dbReference type="InterPro" id="IPR036047">
    <property type="entry name" value="F-box-like_dom_sf"/>
</dbReference>
<evidence type="ECO:0000313" key="3">
    <source>
        <dbReference type="EMBL" id="TQN65782.1"/>
    </source>
</evidence>
<comment type="caution">
    <text evidence="3">The sequence shown here is derived from an EMBL/GenBank/DDBJ whole genome shotgun (WGS) entry which is preliminary data.</text>
</comment>
<dbReference type="AlphaFoldDB" id="A0A5Q4BFR8"/>